<keyword evidence="2" id="KW-1133">Transmembrane helix</keyword>
<gene>
    <name evidence="3" type="ORF">ERUC_LOCUS42988</name>
</gene>
<dbReference type="Proteomes" id="UP001642260">
    <property type="component" value="Unassembled WGS sequence"/>
</dbReference>
<evidence type="ECO:0008006" key="5">
    <source>
        <dbReference type="Google" id="ProtNLM"/>
    </source>
</evidence>
<accession>A0ABC8M3W4</accession>
<keyword evidence="4" id="KW-1185">Reference proteome</keyword>
<evidence type="ECO:0000256" key="2">
    <source>
        <dbReference type="SAM" id="Phobius"/>
    </source>
</evidence>
<protein>
    <recommendedName>
        <fullName evidence="5">Vacuolar protein sorting-associated protein 62</fullName>
    </recommendedName>
</protein>
<dbReference type="InterPro" id="IPR009291">
    <property type="entry name" value="Vps62"/>
</dbReference>
<feature type="transmembrane region" description="Helical" evidence="2">
    <location>
        <begin position="21"/>
        <end position="41"/>
    </location>
</feature>
<dbReference type="EMBL" id="CAKOAT010898487">
    <property type="protein sequence ID" value="CAH8390505.1"/>
    <property type="molecule type" value="Genomic_DNA"/>
</dbReference>
<feature type="region of interest" description="Disordered" evidence="1">
    <location>
        <begin position="623"/>
        <end position="645"/>
    </location>
</feature>
<reference evidence="3 4" key="1">
    <citation type="submission" date="2022-03" db="EMBL/GenBank/DDBJ databases">
        <authorList>
            <person name="Macdonald S."/>
            <person name="Ahmed S."/>
            <person name="Newling K."/>
        </authorList>
    </citation>
    <scope>NUCLEOTIDE SEQUENCE [LARGE SCALE GENOMIC DNA]</scope>
</reference>
<comment type="caution">
    <text evidence="3">The sequence shown here is derived from an EMBL/GenBank/DDBJ whole genome shotgun (WGS) entry which is preliminary data.</text>
</comment>
<organism evidence="3 4">
    <name type="scientific">Eruca vesicaria subsp. sativa</name>
    <name type="common">Garden rocket</name>
    <name type="synonym">Eruca sativa</name>
    <dbReference type="NCBI Taxonomy" id="29727"/>
    <lineage>
        <taxon>Eukaryota</taxon>
        <taxon>Viridiplantae</taxon>
        <taxon>Streptophyta</taxon>
        <taxon>Embryophyta</taxon>
        <taxon>Tracheophyta</taxon>
        <taxon>Spermatophyta</taxon>
        <taxon>Magnoliopsida</taxon>
        <taxon>eudicotyledons</taxon>
        <taxon>Gunneridae</taxon>
        <taxon>Pentapetalae</taxon>
        <taxon>rosids</taxon>
        <taxon>malvids</taxon>
        <taxon>Brassicales</taxon>
        <taxon>Brassicaceae</taxon>
        <taxon>Brassiceae</taxon>
        <taxon>Eruca</taxon>
    </lineage>
</organism>
<dbReference type="PANTHER" id="PTHR48173">
    <property type="entry name" value="GNK2-HOMOLOGOUS DOMAIN-CONTAINING PROTEIN"/>
    <property type="match status" value="1"/>
</dbReference>
<keyword evidence="2" id="KW-0472">Membrane</keyword>
<dbReference type="PANTHER" id="PTHR48173:SF2">
    <property type="entry name" value="VACUOLAR PROTEIN SORTING-ASSOCIATED PROTEIN 62"/>
    <property type="match status" value="1"/>
</dbReference>
<sequence length="645" mass="72144">MKKLVHWKVFQMISTPWDASLALSLLKISFLTIFTGAYGGYPAGYTSPQAPAPVPQAAAYGEYPAQVYPAQSYAPPVATAAPVAAPNFFRSARGMLGYKCLHFDNVRALPPLKDPETFSLPAPIPQWPPGQGFGSGTINLGKLEVIQITDFEFIWRYRSTENNNKCISFYKPKGSLPKDFHCLGHYCQSDSHPLRGYLLAARDLVSSTEQEPALVKPLDFTPVWSSNDGYFWLPQPPEGYRSMGFVVTKSSKKPELNEVRCVRADLTDKCETHKLIVTAVSESLHVPLFIWFTRPSDRGMWGKGVSTGTFFCRTRLVSREQHLSISCLKNLDSGLHAMPNVDQIQALIQHYGPTLIFHPDETYLPSSVSWFFNNGAVLCQKNNPICELIDENGSNLPQGGSNDKQYWIDLPFDDDHVKRGNIESSKLYVHVKPALGGTFTDLVFWIFCPFNGPATLKLGLFDVSLISIGQHVCDWEHFTLRISNLSGELYSIYFSQHSGGEWIESHDLEFITGTNKALVYSSRHGHASFPKAGVYLQGSTTLGIGIRNDTARSDLVVDSSSQYEIVAAEYLSVVKEPPWLQYMREWGPKIVYDSTEEIEKLASRFPRTVGVTLGNVLRKLPMELSGEEGPTGPKEKNNWYGDERW</sequence>
<evidence type="ECO:0000313" key="4">
    <source>
        <dbReference type="Proteomes" id="UP001642260"/>
    </source>
</evidence>
<name>A0ABC8M3W4_ERUVS</name>
<keyword evidence="2" id="KW-0812">Transmembrane</keyword>
<evidence type="ECO:0000256" key="1">
    <source>
        <dbReference type="SAM" id="MobiDB-lite"/>
    </source>
</evidence>
<proteinExistence type="predicted"/>
<evidence type="ECO:0000313" key="3">
    <source>
        <dbReference type="EMBL" id="CAH8390505.1"/>
    </source>
</evidence>
<feature type="compositionally biased region" description="Basic and acidic residues" evidence="1">
    <location>
        <begin position="633"/>
        <end position="645"/>
    </location>
</feature>
<dbReference type="Pfam" id="PF06101">
    <property type="entry name" value="Vps62"/>
    <property type="match status" value="1"/>
</dbReference>
<dbReference type="AlphaFoldDB" id="A0ABC8M3W4"/>